<dbReference type="InterPro" id="IPR041492">
    <property type="entry name" value="HAD_2"/>
</dbReference>
<dbReference type="CDD" id="cd07505">
    <property type="entry name" value="HAD_BPGM-like"/>
    <property type="match status" value="1"/>
</dbReference>
<dbReference type="OrthoDB" id="9782449at2"/>
<dbReference type="InterPro" id="IPR006439">
    <property type="entry name" value="HAD-SF_hydro_IA"/>
</dbReference>
<dbReference type="InterPro" id="IPR036412">
    <property type="entry name" value="HAD-like_sf"/>
</dbReference>
<evidence type="ECO:0000313" key="2">
    <source>
        <dbReference type="Proteomes" id="UP000051681"/>
    </source>
</evidence>
<dbReference type="Gene3D" id="3.40.50.1000">
    <property type="entry name" value="HAD superfamily/HAD-like"/>
    <property type="match status" value="1"/>
</dbReference>
<dbReference type="InterPro" id="IPR023198">
    <property type="entry name" value="PGP-like_dom2"/>
</dbReference>
<dbReference type="PANTHER" id="PTHR18901">
    <property type="entry name" value="2-DEOXYGLUCOSE-6-PHOSPHATE PHOSPHATASE 2"/>
    <property type="match status" value="1"/>
</dbReference>
<accession>A0A0P1GLU8</accession>
<dbReference type="Proteomes" id="UP000051681">
    <property type="component" value="Unassembled WGS sequence"/>
</dbReference>
<dbReference type="NCBIfam" id="TIGR01509">
    <property type="entry name" value="HAD-SF-IA-v3"/>
    <property type="match status" value="1"/>
</dbReference>
<proteinExistence type="predicted"/>
<sequence>MPAAYLFDMDGLLLDTERLAIACFVDVLSDMGLPPAETEPFGLTLIGTAAPDARALLTGFLPAHISVDALEAAWTDAFDHALADGVPVKPGVADLLSDLSGQGAQMAVVTSTAGDRARHHLERADLLRHVAFVIGGDEVATPKPDPTPYLSAASRLGVDPTRAAAFEDSDRGVAAAVAAGCHAVQVPDLRPAGKPLPDLGQMVAATLPEAVGLAQLSAQRGRSS</sequence>
<dbReference type="EC" id="3.1.3.-" evidence="1"/>
<dbReference type="AlphaFoldDB" id="A0A0P1GLU8"/>
<reference evidence="1 2" key="1">
    <citation type="submission" date="2015-09" db="EMBL/GenBank/DDBJ databases">
        <authorList>
            <consortium name="Swine Surveillance"/>
        </authorList>
    </citation>
    <scope>NUCLEOTIDE SEQUENCE [LARGE SCALE GENOMIC DNA]</scope>
    <source>
        <strain evidence="1 2">CECT 8383</strain>
    </source>
</reference>
<dbReference type="Pfam" id="PF13419">
    <property type="entry name" value="HAD_2"/>
    <property type="match status" value="1"/>
</dbReference>
<gene>
    <name evidence="1" type="ORF">TM5383_00538</name>
</gene>
<dbReference type="Gene3D" id="1.10.150.240">
    <property type="entry name" value="Putative phosphatase, domain 2"/>
    <property type="match status" value="1"/>
</dbReference>
<dbReference type="InterPro" id="IPR023214">
    <property type="entry name" value="HAD_sf"/>
</dbReference>
<dbReference type="SFLD" id="SFLDS00003">
    <property type="entry name" value="Haloacid_Dehalogenase"/>
    <property type="match status" value="1"/>
</dbReference>
<name>A0A0P1GLU8_9RHOB</name>
<evidence type="ECO:0000313" key="1">
    <source>
        <dbReference type="EMBL" id="CUH83351.1"/>
    </source>
</evidence>
<dbReference type="PANTHER" id="PTHR18901:SF38">
    <property type="entry name" value="PSEUDOURIDINE-5'-PHOSPHATASE"/>
    <property type="match status" value="1"/>
</dbReference>
<dbReference type="EMBL" id="CYSF01000003">
    <property type="protein sequence ID" value="CUH83351.1"/>
    <property type="molecule type" value="Genomic_DNA"/>
</dbReference>
<dbReference type="RefSeq" id="WP_058317509.1">
    <property type="nucleotide sequence ID" value="NZ_CYSF01000003.1"/>
</dbReference>
<organism evidence="1 2">
    <name type="scientific">Thalassovita mediterranea</name>
    <dbReference type="NCBI Taxonomy" id="340021"/>
    <lineage>
        <taxon>Bacteria</taxon>
        <taxon>Pseudomonadati</taxon>
        <taxon>Pseudomonadota</taxon>
        <taxon>Alphaproteobacteria</taxon>
        <taxon>Rhodobacterales</taxon>
        <taxon>Roseobacteraceae</taxon>
        <taxon>Thalassovita</taxon>
    </lineage>
</organism>
<dbReference type="GO" id="GO:0016787">
    <property type="term" value="F:hydrolase activity"/>
    <property type="evidence" value="ECO:0007669"/>
    <property type="project" value="UniProtKB-KW"/>
</dbReference>
<keyword evidence="2" id="KW-1185">Reference proteome</keyword>
<dbReference type="SFLD" id="SFLDG01129">
    <property type="entry name" value="C1.5:_HAD__Beta-PGM__Phosphata"/>
    <property type="match status" value="1"/>
</dbReference>
<protein>
    <submittedName>
        <fullName evidence="1">Phosphorylated carbohydrates phosphatase</fullName>
        <ecNumber evidence="1">3.1.3.-</ecNumber>
    </submittedName>
</protein>
<keyword evidence="1" id="KW-0378">Hydrolase</keyword>
<dbReference type="STRING" id="340021.TM5383_00538"/>
<dbReference type="SUPFAM" id="SSF56784">
    <property type="entry name" value="HAD-like"/>
    <property type="match status" value="1"/>
</dbReference>